<protein>
    <submittedName>
        <fullName evidence="2">DUF4185 domain-containing protein</fullName>
    </submittedName>
</protein>
<organism evidence="2 3">
    <name type="scientific">Allosaccharopolyspora coralli</name>
    <dbReference type="NCBI Taxonomy" id="2665642"/>
    <lineage>
        <taxon>Bacteria</taxon>
        <taxon>Bacillati</taxon>
        <taxon>Actinomycetota</taxon>
        <taxon>Actinomycetes</taxon>
        <taxon>Pseudonocardiales</taxon>
        <taxon>Pseudonocardiaceae</taxon>
        <taxon>Allosaccharopolyspora</taxon>
    </lineage>
</organism>
<accession>A0A5Q3Q5B2</accession>
<proteinExistence type="predicted"/>
<evidence type="ECO:0000313" key="3">
    <source>
        <dbReference type="Proteomes" id="UP000371041"/>
    </source>
</evidence>
<sequence length="340" mass="37342">MVTVTGATRLTRITGEESCNRTAARFDVHATDLGILWDDGRGGVVAAFGDTYGAGWGGHGAGPPRADWRANVLARSTNTDLDRGLLFDSVVERASGGAGQILSGDTRAREHTVIPTAGIAIGERNFLHYMSVRHWGMPGVWHTNYAGVAYSDDGGRTWTKPASAVWPNHGQRWYRRFRRRDQGGHPFQMIGYAGVVDGYLYLLGTPSGRFGAARLARVRTADVLSAEAYEYWSDGTWQDDPFAAEPVLAPPVAEISVQFHRHLGLWCATYLDEHRAALVLRTAPELTGPWSAAQVVVAGRQYPALYGGYQHPWGVDGPSVYFTLTRWGPYNVDFFRADLT</sequence>
<dbReference type="InterPro" id="IPR025442">
    <property type="entry name" value="DUF4185"/>
</dbReference>
<evidence type="ECO:0000313" key="2">
    <source>
        <dbReference type="EMBL" id="QGK68676.1"/>
    </source>
</evidence>
<gene>
    <name evidence="2" type="ORF">GIY23_03090</name>
</gene>
<dbReference type="EMBL" id="CP045929">
    <property type="protein sequence ID" value="QGK68676.1"/>
    <property type="molecule type" value="Genomic_DNA"/>
</dbReference>
<dbReference type="KEGG" id="sace:GIY23_03090"/>
<dbReference type="Pfam" id="PF13810">
    <property type="entry name" value="DUF4185"/>
    <property type="match status" value="1"/>
</dbReference>
<feature type="domain" description="DUF4185" evidence="1">
    <location>
        <begin position="18"/>
        <end position="335"/>
    </location>
</feature>
<keyword evidence="3" id="KW-1185">Reference proteome</keyword>
<dbReference type="RefSeq" id="WP_154075285.1">
    <property type="nucleotide sequence ID" value="NZ_CP045929.1"/>
</dbReference>
<dbReference type="Proteomes" id="UP000371041">
    <property type="component" value="Chromosome"/>
</dbReference>
<reference evidence="3" key="1">
    <citation type="submission" date="2019-11" db="EMBL/GenBank/DDBJ databases">
        <title>The complete genome sequence of Saccharopolyspora sp. E2A.</title>
        <authorList>
            <person name="Zhang G."/>
        </authorList>
    </citation>
    <scope>NUCLEOTIDE SEQUENCE [LARGE SCALE GENOMIC DNA]</scope>
    <source>
        <strain evidence="3">E2A</strain>
    </source>
</reference>
<dbReference type="AlphaFoldDB" id="A0A5Q3Q5B2"/>
<name>A0A5Q3Q5B2_9PSEU</name>
<evidence type="ECO:0000259" key="1">
    <source>
        <dbReference type="Pfam" id="PF13810"/>
    </source>
</evidence>